<comment type="similarity">
    <text evidence="2">Belongs to the NlpA lipoprotein family.</text>
</comment>
<keyword evidence="3 9" id="KW-0732">Signal</keyword>
<dbReference type="PROSITE" id="PS51257">
    <property type="entry name" value="PROKAR_LIPOPROTEIN"/>
    <property type="match status" value="1"/>
</dbReference>
<dbReference type="GO" id="GO:0016020">
    <property type="term" value="C:membrane"/>
    <property type="evidence" value="ECO:0007669"/>
    <property type="project" value="UniProtKB-SubCell"/>
</dbReference>
<evidence type="ECO:0000313" key="11">
    <source>
        <dbReference type="Proteomes" id="UP000515703"/>
    </source>
</evidence>
<evidence type="ECO:0000256" key="7">
    <source>
        <dbReference type="PIRSR" id="PIRSR002854-1"/>
    </source>
</evidence>
<dbReference type="PIRSF" id="PIRSF002854">
    <property type="entry name" value="MetQ"/>
    <property type="match status" value="1"/>
</dbReference>
<dbReference type="RefSeq" id="WP_185256043.1">
    <property type="nucleotide sequence ID" value="NZ_AP023368.1"/>
</dbReference>
<organism evidence="10 11">
    <name type="scientific">Anaerocolumna chitinilytica</name>
    <dbReference type="NCBI Taxonomy" id="1727145"/>
    <lineage>
        <taxon>Bacteria</taxon>
        <taxon>Bacillati</taxon>
        <taxon>Bacillota</taxon>
        <taxon>Clostridia</taxon>
        <taxon>Lachnospirales</taxon>
        <taxon>Lachnospiraceae</taxon>
        <taxon>Anaerocolumna</taxon>
    </lineage>
</organism>
<feature type="chain" id="PRO_5038598253" evidence="9">
    <location>
        <begin position="23"/>
        <end position="304"/>
    </location>
</feature>
<gene>
    <name evidence="10" type="ORF">bsdcttw_33970</name>
</gene>
<keyword evidence="11" id="KW-1185">Reference proteome</keyword>
<dbReference type="Pfam" id="PF03180">
    <property type="entry name" value="Lipoprotein_9"/>
    <property type="match status" value="1"/>
</dbReference>
<feature type="region of interest" description="Disordered" evidence="8">
    <location>
        <begin position="27"/>
        <end position="58"/>
    </location>
</feature>
<dbReference type="Gene3D" id="3.40.190.10">
    <property type="entry name" value="Periplasmic binding protein-like II"/>
    <property type="match status" value="2"/>
</dbReference>
<feature type="signal peptide" evidence="9">
    <location>
        <begin position="1"/>
        <end position="22"/>
    </location>
</feature>
<evidence type="ECO:0000256" key="1">
    <source>
        <dbReference type="ARBA" id="ARBA00004635"/>
    </source>
</evidence>
<reference evidence="10 11" key="1">
    <citation type="submission" date="2020-08" db="EMBL/GenBank/DDBJ databases">
        <title>Draft genome sequencing of an Anaerocolumna strain isolated from anoxic soil subjected to BSD treatment.</title>
        <authorList>
            <person name="Uek A."/>
            <person name="Tonouchi A."/>
        </authorList>
    </citation>
    <scope>NUCLEOTIDE SEQUENCE [LARGE SCALE GENOMIC DNA]</scope>
    <source>
        <strain evidence="10 11">CTTW</strain>
    </source>
</reference>
<name>A0A7I8DVJ4_9FIRM</name>
<keyword evidence="5" id="KW-0564">Palmitate</keyword>
<reference evidence="10 11" key="2">
    <citation type="submission" date="2020-08" db="EMBL/GenBank/DDBJ databases">
        <authorList>
            <person name="Ueki A."/>
            <person name="Tonouchi A."/>
        </authorList>
    </citation>
    <scope>NUCLEOTIDE SEQUENCE [LARGE SCALE GENOMIC DNA]</scope>
    <source>
        <strain evidence="10 11">CTTW</strain>
    </source>
</reference>
<evidence type="ECO:0000256" key="6">
    <source>
        <dbReference type="ARBA" id="ARBA00023288"/>
    </source>
</evidence>
<evidence type="ECO:0000256" key="9">
    <source>
        <dbReference type="SAM" id="SignalP"/>
    </source>
</evidence>
<proteinExistence type="inferred from homology"/>
<keyword evidence="6 10" id="KW-0449">Lipoprotein</keyword>
<dbReference type="Proteomes" id="UP000515703">
    <property type="component" value="Chromosome"/>
</dbReference>
<feature type="lipid moiety-binding region" description="S-diacylglycerol cysteine" evidence="7">
    <location>
        <position position="24"/>
    </location>
</feature>
<dbReference type="SUPFAM" id="SSF53850">
    <property type="entry name" value="Periplasmic binding protein-like II"/>
    <property type="match status" value="1"/>
</dbReference>
<evidence type="ECO:0000256" key="8">
    <source>
        <dbReference type="SAM" id="MobiDB-lite"/>
    </source>
</evidence>
<accession>A0A7I8DVJ4</accession>
<dbReference type="KEGG" id="acht:bsdcttw_33970"/>
<sequence>MKKVKRLAASVLSLLLVGTLFTGCGTKNSTGSSENQAAEPTTEATTEPTKDASSTDQKELTEIVVGATVEPHATILNSDAVKNSLAEQGYSIKVVEYTDYIQPNVATEDGSLDANFFQHVPYLDDYNSKNGTNLKAVANVHFEPLGIYPGKTKTLDALADGAQIAVPNDTTNEARALLLLEKAGLIKLKENVGLDATIKDITENPKKLKIVEIEAAQTAKVLQDVDLAVINGNYALTEGLSASKDGLLVEDATSDAAKTYANVIVVKDGNENSDKTKALIKAVTSEETKKFIEEKWQGAVVPVF</sequence>
<evidence type="ECO:0000313" key="10">
    <source>
        <dbReference type="EMBL" id="BCK00357.1"/>
    </source>
</evidence>
<dbReference type="InterPro" id="IPR004872">
    <property type="entry name" value="Lipoprotein_NlpA"/>
</dbReference>
<dbReference type="PANTHER" id="PTHR30429:SF0">
    <property type="entry name" value="METHIONINE-BINDING LIPOPROTEIN METQ"/>
    <property type="match status" value="1"/>
</dbReference>
<keyword evidence="4" id="KW-0472">Membrane</keyword>
<comment type="subcellular location">
    <subcellularLocation>
        <location evidence="1">Membrane</location>
        <topology evidence="1">Lipid-anchor</topology>
    </subcellularLocation>
</comment>
<dbReference type="AlphaFoldDB" id="A0A7I8DVJ4"/>
<evidence type="ECO:0000256" key="2">
    <source>
        <dbReference type="ARBA" id="ARBA00008973"/>
    </source>
</evidence>
<dbReference type="EMBL" id="AP023368">
    <property type="protein sequence ID" value="BCK00357.1"/>
    <property type="molecule type" value="Genomic_DNA"/>
</dbReference>
<protein>
    <submittedName>
        <fullName evidence="10">Lipoprotein</fullName>
    </submittedName>
</protein>
<evidence type="ECO:0000256" key="3">
    <source>
        <dbReference type="ARBA" id="ARBA00022729"/>
    </source>
</evidence>
<dbReference type="CDD" id="cd13597">
    <property type="entry name" value="PBP2_lipoprotein_Tp32"/>
    <property type="match status" value="1"/>
</dbReference>
<feature type="compositionally biased region" description="Low complexity" evidence="8">
    <location>
        <begin position="37"/>
        <end position="47"/>
    </location>
</feature>
<dbReference type="PANTHER" id="PTHR30429">
    <property type="entry name" value="D-METHIONINE-BINDING LIPOPROTEIN METQ"/>
    <property type="match status" value="1"/>
</dbReference>
<feature type="compositionally biased region" description="Polar residues" evidence="8">
    <location>
        <begin position="27"/>
        <end position="36"/>
    </location>
</feature>
<evidence type="ECO:0000256" key="5">
    <source>
        <dbReference type="ARBA" id="ARBA00023139"/>
    </source>
</evidence>
<evidence type="ECO:0000256" key="4">
    <source>
        <dbReference type="ARBA" id="ARBA00023136"/>
    </source>
</evidence>